<dbReference type="SUPFAM" id="SSF52540">
    <property type="entry name" value="P-loop containing nucleoside triphosphate hydrolases"/>
    <property type="match status" value="1"/>
</dbReference>
<dbReference type="EMBL" id="JBBWWR010000007">
    <property type="protein sequence ID" value="KAK8964197.1"/>
    <property type="molecule type" value="Genomic_DNA"/>
</dbReference>
<dbReference type="InterPro" id="IPR027417">
    <property type="entry name" value="P-loop_NTPase"/>
</dbReference>
<keyword evidence="2" id="KW-1185">Reference proteome</keyword>
<sequence>MLQQGRSPSAKLQQGRCLTTRMEVADQRHAHAIATGKNLQVCSRPDGHLYVLLLPEIYTSSLGKTRHTFIYDELRYERRREAISNLPVENGWRNIPGCLYYGFWFNEPCLYGVLSPLHNFCSSPSYIFRATCPKSGTTWLKALAFAICNRGSGYMSSSSNGHHSILSLNPHEFYPNLENFYASLYVPKVMELFCKGQSPYGPVWEHQLEYWPESQRCPDSVVPKGKIGDWREHLWPMMVEKVDTITKEKLHGTGLSHCNLEPPGDSSALQWEEMMMMPVRLGLTHPEKPT</sequence>
<protein>
    <submittedName>
        <fullName evidence="1">Cytosolic sulfotransferase 12</fullName>
    </submittedName>
</protein>
<dbReference type="Proteomes" id="UP001412067">
    <property type="component" value="Unassembled WGS sequence"/>
</dbReference>
<dbReference type="Gene3D" id="3.40.50.300">
    <property type="entry name" value="P-loop containing nucleotide triphosphate hydrolases"/>
    <property type="match status" value="2"/>
</dbReference>
<evidence type="ECO:0000313" key="1">
    <source>
        <dbReference type="EMBL" id="KAK8964197.1"/>
    </source>
</evidence>
<organism evidence="1 2">
    <name type="scientific">Platanthera guangdongensis</name>
    <dbReference type="NCBI Taxonomy" id="2320717"/>
    <lineage>
        <taxon>Eukaryota</taxon>
        <taxon>Viridiplantae</taxon>
        <taxon>Streptophyta</taxon>
        <taxon>Embryophyta</taxon>
        <taxon>Tracheophyta</taxon>
        <taxon>Spermatophyta</taxon>
        <taxon>Magnoliopsida</taxon>
        <taxon>Liliopsida</taxon>
        <taxon>Asparagales</taxon>
        <taxon>Orchidaceae</taxon>
        <taxon>Orchidoideae</taxon>
        <taxon>Orchideae</taxon>
        <taxon>Orchidinae</taxon>
        <taxon>Platanthera</taxon>
    </lineage>
</organism>
<proteinExistence type="predicted"/>
<evidence type="ECO:0000313" key="2">
    <source>
        <dbReference type="Proteomes" id="UP001412067"/>
    </source>
</evidence>
<reference evidence="1 2" key="1">
    <citation type="journal article" date="2022" name="Nat. Plants">
        <title>Genomes of leafy and leafless Platanthera orchids illuminate the evolution of mycoheterotrophy.</title>
        <authorList>
            <person name="Li M.H."/>
            <person name="Liu K.W."/>
            <person name="Li Z."/>
            <person name="Lu H.C."/>
            <person name="Ye Q.L."/>
            <person name="Zhang D."/>
            <person name="Wang J.Y."/>
            <person name="Li Y.F."/>
            <person name="Zhong Z.M."/>
            <person name="Liu X."/>
            <person name="Yu X."/>
            <person name="Liu D.K."/>
            <person name="Tu X.D."/>
            <person name="Liu B."/>
            <person name="Hao Y."/>
            <person name="Liao X.Y."/>
            <person name="Jiang Y.T."/>
            <person name="Sun W.H."/>
            <person name="Chen J."/>
            <person name="Chen Y.Q."/>
            <person name="Ai Y."/>
            <person name="Zhai J.W."/>
            <person name="Wu S.S."/>
            <person name="Zhou Z."/>
            <person name="Hsiao Y.Y."/>
            <person name="Wu W.L."/>
            <person name="Chen Y.Y."/>
            <person name="Lin Y.F."/>
            <person name="Hsu J.L."/>
            <person name="Li C.Y."/>
            <person name="Wang Z.W."/>
            <person name="Zhao X."/>
            <person name="Zhong W.Y."/>
            <person name="Ma X.K."/>
            <person name="Ma L."/>
            <person name="Huang J."/>
            <person name="Chen G.Z."/>
            <person name="Huang M.Z."/>
            <person name="Huang L."/>
            <person name="Peng D.H."/>
            <person name="Luo Y.B."/>
            <person name="Zou S.Q."/>
            <person name="Chen S.P."/>
            <person name="Lan S."/>
            <person name="Tsai W.C."/>
            <person name="Van de Peer Y."/>
            <person name="Liu Z.J."/>
        </authorList>
    </citation>
    <scope>NUCLEOTIDE SEQUENCE [LARGE SCALE GENOMIC DNA]</scope>
    <source>
        <strain evidence="1">Lor288</strain>
    </source>
</reference>
<accession>A0ABR2MJ84</accession>
<name>A0ABR2MJ84_9ASPA</name>
<gene>
    <name evidence="1" type="primary">SOT12</name>
    <name evidence="1" type="ORF">KSP40_PGU004352</name>
</gene>
<comment type="caution">
    <text evidence="1">The sequence shown here is derived from an EMBL/GenBank/DDBJ whole genome shotgun (WGS) entry which is preliminary data.</text>
</comment>
<dbReference type="PANTHER" id="PTHR11783">
    <property type="entry name" value="SULFOTRANSFERASE SULT"/>
    <property type="match status" value="1"/>
</dbReference>